<accession>A0A412IRW2</accession>
<proteinExistence type="inferred from homology"/>
<evidence type="ECO:0000256" key="3">
    <source>
        <dbReference type="ARBA" id="ARBA00012982"/>
    </source>
</evidence>
<protein>
    <recommendedName>
        <fullName evidence="4">6-carboxy-5,6,7,8-tetrahydropterin synthase</fullName>
        <ecNumber evidence="3">4.1.2.50</ecNumber>
    </recommendedName>
    <alternativeName>
        <fullName evidence="5">Queuosine biosynthesis protein QueD</fullName>
    </alternativeName>
</protein>
<evidence type="ECO:0000313" key="8">
    <source>
        <dbReference type="Proteomes" id="UP000283295"/>
    </source>
</evidence>
<comment type="catalytic activity">
    <reaction evidence="6">
        <text>7,8-dihydroneopterin 3'-triphosphate + H2O = 6-carboxy-5,6,7,8-tetrahydropterin + triphosphate + acetaldehyde + 2 H(+)</text>
        <dbReference type="Rhea" id="RHEA:27966"/>
        <dbReference type="ChEBI" id="CHEBI:15343"/>
        <dbReference type="ChEBI" id="CHEBI:15377"/>
        <dbReference type="ChEBI" id="CHEBI:15378"/>
        <dbReference type="ChEBI" id="CHEBI:18036"/>
        <dbReference type="ChEBI" id="CHEBI:58462"/>
        <dbReference type="ChEBI" id="CHEBI:61032"/>
        <dbReference type="EC" id="4.1.2.50"/>
    </reaction>
</comment>
<dbReference type="InterPro" id="IPR038418">
    <property type="entry name" value="6-PTP_synth/QueD_sf"/>
</dbReference>
<dbReference type="GO" id="GO:0070497">
    <property type="term" value="F:6-carboxytetrahydropterin synthase activity"/>
    <property type="evidence" value="ECO:0007669"/>
    <property type="project" value="UniProtKB-EC"/>
</dbReference>
<dbReference type="AlphaFoldDB" id="A0A412IRW2"/>
<evidence type="ECO:0000256" key="2">
    <source>
        <dbReference type="ARBA" id="ARBA00008900"/>
    </source>
</evidence>
<gene>
    <name evidence="7" type="ORF">DWX94_07575</name>
</gene>
<dbReference type="UniPathway" id="UPA00391"/>
<organism evidence="7 8">
    <name type="scientific">Coprococcus eutactus</name>
    <dbReference type="NCBI Taxonomy" id="33043"/>
    <lineage>
        <taxon>Bacteria</taxon>
        <taxon>Bacillati</taxon>
        <taxon>Bacillota</taxon>
        <taxon>Clostridia</taxon>
        <taxon>Lachnospirales</taxon>
        <taxon>Lachnospiraceae</taxon>
        <taxon>Coprococcus</taxon>
    </lineage>
</organism>
<evidence type="ECO:0000256" key="4">
    <source>
        <dbReference type="ARBA" id="ARBA00018141"/>
    </source>
</evidence>
<dbReference type="EMBL" id="QRVK01000015">
    <property type="protein sequence ID" value="RGS42838.1"/>
    <property type="molecule type" value="Genomic_DNA"/>
</dbReference>
<dbReference type="Gene3D" id="3.30.479.10">
    <property type="entry name" value="6-pyruvoyl tetrahydropterin synthase/QueD"/>
    <property type="match status" value="1"/>
</dbReference>
<dbReference type="Proteomes" id="UP000283295">
    <property type="component" value="Unassembled WGS sequence"/>
</dbReference>
<dbReference type="Pfam" id="PF01242">
    <property type="entry name" value="PTPS"/>
    <property type="match status" value="1"/>
</dbReference>
<dbReference type="InterPro" id="IPR007115">
    <property type="entry name" value="6-PTP_synth/QueD"/>
</dbReference>
<evidence type="ECO:0000256" key="6">
    <source>
        <dbReference type="ARBA" id="ARBA00048807"/>
    </source>
</evidence>
<evidence type="ECO:0000256" key="5">
    <source>
        <dbReference type="ARBA" id="ARBA00031449"/>
    </source>
</evidence>
<dbReference type="OrthoDB" id="2060872at2"/>
<comment type="similarity">
    <text evidence="2">Belongs to the PTPS family. QueD subfamily.</text>
</comment>
<dbReference type="EC" id="4.1.2.50" evidence="3"/>
<evidence type="ECO:0000256" key="1">
    <source>
        <dbReference type="ARBA" id="ARBA00005061"/>
    </source>
</evidence>
<dbReference type="InterPro" id="IPR017543">
    <property type="entry name" value="6-PTP_synth-rel_bac"/>
</dbReference>
<evidence type="ECO:0000313" key="7">
    <source>
        <dbReference type="EMBL" id="RGS42838.1"/>
    </source>
</evidence>
<name>A0A412IRW2_9FIRM</name>
<comment type="pathway">
    <text evidence="1">Purine metabolism; 7-cyano-7-deazaguanine biosynthesis.</text>
</comment>
<comment type="caution">
    <text evidence="7">The sequence shown here is derived from an EMBL/GenBank/DDBJ whole genome shotgun (WGS) entry which is preliminary data.</text>
</comment>
<sequence length="163" mass="19410">MWHIKQGGGWLFNYYIYRSYFNARHSFNGDRENMHGHSFTLVTYIGMKDKSEDIPFFKLEAIVSAFVDQYRGKYLNELPEFQKCENTLETLGDHFYEELKRRLEKIGMELYQLDISENPLCVYQVSDRLLLPTMNMDTSNRNYQKIFDDILRLESMTGVNNSQ</sequence>
<dbReference type="SUPFAM" id="SSF55620">
    <property type="entry name" value="Tetrahydrobiopterin biosynthesis enzymes-like"/>
    <property type="match status" value="1"/>
</dbReference>
<reference evidence="7 8" key="1">
    <citation type="submission" date="2018-08" db="EMBL/GenBank/DDBJ databases">
        <title>A genome reference for cultivated species of the human gut microbiota.</title>
        <authorList>
            <person name="Zou Y."/>
            <person name="Xue W."/>
            <person name="Luo G."/>
        </authorList>
    </citation>
    <scope>NUCLEOTIDE SEQUENCE [LARGE SCALE GENOMIC DNA]</scope>
    <source>
        <strain evidence="7 8">AF22-21</strain>
    </source>
</reference>
<dbReference type="NCBIfam" id="TIGR03112">
    <property type="entry name" value="6_pyr_pter_rel"/>
    <property type="match status" value="1"/>
</dbReference>